<protein>
    <recommendedName>
        <fullName evidence="1">POU-specific domain-containing protein</fullName>
    </recommendedName>
</protein>
<dbReference type="Gene3D" id="3.90.79.10">
    <property type="entry name" value="Nucleoside Triphosphate Pyrophosphohydrolase"/>
    <property type="match status" value="1"/>
</dbReference>
<dbReference type="Proteomes" id="UP000810292">
    <property type="component" value="Unassembled WGS sequence"/>
</dbReference>
<organism evidence="2 3">
    <name type="scientific">Candidatus Ornithospirochaeta stercoravium</name>
    <dbReference type="NCBI Taxonomy" id="2840897"/>
    <lineage>
        <taxon>Bacteria</taxon>
        <taxon>Pseudomonadati</taxon>
        <taxon>Spirochaetota</taxon>
        <taxon>Spirochaetia</taxon>
        <taxon>Spirochaetales</taxon>
        <taxon>Spirochaetaceae</taxon>
        <taxon>Spirochaetaceae incertae sedis</taxon>
        <taxon>Candidatus Ornithospirochaeta</taxon>
    </lineage>
</organism>
<dbReference type="AlphaFoldDB" id="A0A9D9IAZ6"/>
<sequence>MDFKVFLDSLSYKGTGVLLWTEDKDGNIRVLLSRRRLPSLLGDAASVAIPSGDRGSNEKNEDAAIRIVHDELGLNIEKNGLECFYREEAGGVSLTLCSYHLNSMIRVKDGHDYSGSMWYILPDDAIIPDADNLTISELRAFGESLRKRRIS</sequence>
<dbReference type="InterPro" id="IPR015797">
    <property type="entry name" value="NUDIX_hydrolase-like_dom_sf"/>
</dbReference>
<reference evidence="2" key="1">
    <citation type="submission" date="2020-10" db="EMBL/GenBank/DDBJ databases">
        <authorList>
            <person name="Gilroy R."/>
        </authorList>
    </citation>
    <scope>NUCLEOTIDE SEQUENCE</scope>
    <source>
        <strain evidence="2">14700</strain>
    </source>
</reference>
<dbReference type="InterPro" id="IPR000327">
    <property type="entry name" value="POU_dom"/>
</dbReference>
<dbReference type="EMBL" id="JADIMF010000024">
    <property type="protein sequence ID" value="MBO8468489.1"/>
    <property type="molecule type" value="Genomic_DNA"/>
</dbReference>
<gene>
    <name evidence="2" type="ORF">IAA72_01720</name>
</gene>
<comment type="caution">
    <text evidence="2">The sequence shown here is derived from an EMBL/GenBank/DDBJ whole genome shotgun (WGS) entry which is preliminary data.</text>
</comment>
<dbReference type="SUPFAM" id="SSF55811">
    <property type="entry name" value="Nudix"/>
    <property type="match status" value="1"/>
</dbReference>
<evidence type="ECO:0000259" key="1">
    <source>
        <dbReference type="PROSITE" id="PS51179"/>
    </source>
</evidence>
<dbReference type="PROSITE" id="PS51179">
    <property type="entry name" value="POU_3"/>
    <property type="match status" value="1"/>
</dbReference>
<evidence type="ECO:0000313" key="3">
    <source>
        <dbReference type="Proteomes" id="UP000810292"/>
    </source>
</evidence>
<dbReference type="GO" id="GO:0003700">
    <property type="term" value="F:DNA-binding transcription factor activity"/>
    <property type="evidence" value="ECO:0007669"/>
    <property type="project" value="InterPro"/>
</dbReference>
<name>A0A9D9IAZ6_9SPIO</name>
<reference evidence="2" key="2">
    <citation type="journal article" date="2021" name="PeerJ">
        <title>Extensive microbial diversity within the chicken gut microbiome revealed by metagenomics and culture.</title>
        <authorList>
            <person name="Gilroy R."/>
            <person name="Ravi A."/>
            <person name="Getino M."/>
            <person name="Pursley I."/>
            <person name="Horton D.L."/>
            <person name="Alikhan N.F."/>
            <person name="Baker D."/>
            <person name="Gharbi K."/>
            <person name="Hall N."/>
            <person name="Watson M."/>
            <person name="Adriaenssens E.M."/>
            <person name="Foster-Nyarko E."/>
            <person name="Jarju S."/>
            <person name="Secka A."/>
            <person name="Antonio M."/>
            <person name="Oren A."/>
            <person name="Chaudhuri R.R."/>
            <person name="La Ragione R."/>
            <person name="Hildebrand F."/>
            <person name="Pallen M.J."/>
        </authorList>
    </citation>
    <scope>NUCLEOTIDE SEQUENCE</scope>
    <source>
        <strain evidence="2">14700</strain>
    </source>
</reference>
<evidence type="ECO:0000313" key="2">
    <source>
        <dbReference type="EMBL" id="MBO8468489.1"/>
    </source>
</evidence>
<accession>A0A9D9IAZ6</accession>
<proteinExistence type="predicted"/>
<feature type="domain" description="POU-specific" evidence="1">
    <location>
        <begin position="130"/>
        <end position="151"/>
    </location>
</feature>